<dbReference type="InterPro" id="IPR008271">
    <property type="entry name" value="Ser/Thr_kinase_AS"/>
</dbReference>
<keyword evidence="3" id="KW-0418">Kinase</keyword>
<feature type="region of interest" description="Disordered" evidence="6">
    <location>
        <begin position="409"/>
        <end position="458"/>
    </location>
</feature>
<comment type="caution">
    <text evidence="8">The sequence shown here is derived from an EMBL/GenBank/DDBJ whole genome shotgun (WGS) entry which is preliminary data.</text>
</comment>
<dbReference type="SMART" id="SM00220">
    <property type="entry name" value="S_TKc"/>
    <property type="match status" value="1"/>
</dbReference>
<keyword evidence="9" id="KW-1185">Reference proteome</keyword>
<accession>A0A7J7E5M9</accession>
<dbReference type="Proteomes" id="UP000551758">
    <property type="component" value="Unassembled WGS sequence"/>
</dbReference>
<proteinExistence type="predicted"/>
<protein>
    <recommendedName>
        <fullName evidence="7">Protein kinase domain-containing protein</fullName>
    </recommendedName>
</protein>
<reference evidence="8 9" key="1">
    <citation type="journal article" date="2020" name="Mol. Biol. Evol.">
        <title>Interspecific Gene Flow and the Evolution of Specialization in Black and White Rhinoceros.</title>
        <authorList>
            <person name="Moodley Y."/>
            <person name="Westbury M.V."/>
            <person name="Russo I.M."/>
            <person name="Gopalakrishnan S."/>
            <person name="Rakotoarivelo A."/>
            <person name="Olsen R.A."/>
            <person name="Prost S."/>
            <person name="Tunstall T."/>
            <person name="Ryder O.A."/>
            <person name="Dalen L."/>
            <person name="Bruford M.W."/>
        </authorList>
    </citation>
    <scope>NUCLEOTIDE SEQUENCE [LARGE SCALE GENOMIC DNA]</scope>
    <source>
        <strain evidence="8">SBR-YM</strain>
        <tissue evidence="8">Skin</tissue>
    </source>
</reference>
<gene>
    <name evidence="8" type="ORF">HPG69_004805</name>
</gene>
<keyword evidence="1" id="KW-0808">Transferase</keyword>
<sequence length="458" mass="51708">AEILSVLSHRNIIQFYGVILEPPNYGIVTEYASLGSLYDYINSNRSEEMDMDHIMTWATDVAKGNNALCILTEVVGSIFLSCHGDLSQICYSVSLDTKSSKNSATYCTNNILGMHYLHMEAPVKVIHRDLKSRNVVIAADGVLKICDFGASRFHNHTTHMSLVGTFPWMAPEVIQSLPVSETCDTYSYGVVLWEMLTREVPFKGLEGLQVAWLVVEKNEVRLRFSIQRLTIPSSCPRSFAELLRQCWEADAKKRPSFKQIISILESMSNDTKLSDQCNSFLHNKAEWRCEIEATLERLKKLERDLSFKEQELKERERRLKMWEQKLTEQSNTPLLLPLAARMSEESYFESKTEESKSAEMSCQITATSNGEGHGMNQSLRAMMLMGLGDIFSMNKAGAVLQSGMQISMQAKQNSSKTTSKRKGKRVNMALGFSDLSEGDDDDDDDGDEEENDMDNNSE</sequence>
<dbReference type="Pfam" id="PF07714">
    <property type="entry name" value="PK_Tyr_Ser-Thr"/>
    <property type="match status" value="1"/>
</dbReference>
<name>A0A7J7E5M9_DICBM</name>
<dbReference type="InterPro" id="IPR011009">
    <property type="entry name" value="Kinase-like_dom_sf"/>
</dbReference>
<evidence type="ECO:0000256" key="6">
    <source>
        <dbReference type="SAM" id="MobiDB-lite"/>
    </source>
</evidence>
<keyword evidence="2" id="KW-0547">Nucleotide-binding</keyword>
<evidence type="ECO:0000256" key="4">
    <source>
        <dbReference type="ARBA" id="ARBA00022840"/>
    </source>
</evidence>
<dbReference type="FunFam" id="1.10.510.10:FF:000243">
    <property type="entry name" value="mitogen-activated protein kinase kinase kinase 20 isoform X2"/>
    <property type="match status" value="1"/>
</dbReference>
<dbReference type="InterPro" id="IPR051681">
    <property type="entry name" value="Ser/Thr_Kinases-Pseudokinases"/>
</dbReference>
<dbReference type="EMBL" id="JACDTQ010004070">
    <property type="protein sequence ID" value="KAF5910716.1"/>
    <property type="molecule type" value="Genomic_DNA"/>
</dbReference>
<dbReference type="PROSITE" id="PS50011">
    <property type="entry name" value="PROTEIN_KINASE_DOM"/>
    <property type="match status" value="1"/>
</dbReference>
<keyword evidence="5" id="KW-0175">Coiled coil</keyword>
<dbReference type="GO" id="GO:0005737">
    <property type="term" value="C:cytoplasm"/>
    <property type="evidence" value="ECO:0007669"/>
    <property type="project" value="TreeGrafter"/>
</dbReference>
<dbReference type="PANTHER" id="PTHR44329">
    <property type="entry name" value="SERINE/THREONINE-PROTEIN KINASE TNNI3K-RELATED"/>
    <property type="match status" value="1"/>
</dbReference>
<dbReference type="GO" id="GO:0004709">
    <property type="term" value="F:MAP kinase kinase kinase activity"/>
    <property type="evidence" value="ECO:0007669"/>
    <property type="project" value="TreeGrafter"/>
</dbReference>
<evidence type="ECO:0000256" key="3">
    <source>
        <dbReference type="ARBA" id="ARBA00022777"/>
    </source>
</evidence>
<organism evidence="8 9">
    <name type="scientific">Diceros bicornis minor</name>
    <name type="common">South-central black rhinoceros</name>
    <dbReference type="NCBI Taxonomy" id="77932"/>
    <lineage>
        <taxon>Eukaryota</taxon>
        <taxon>Metazoa</taxon>
        <taxon>Chordata</taxon>
        <taxon>Craniata</taxon>
        <taxon>Vertebrata</taxon>
        <taxon>Euteleostomi</taxon>
        <taxon>Mammalia</taxon>
        <taxon>Eutheria</taxon>
        <taxon>Laurasiatheria</taxon>
        <taxon>Perissodactyla</taxon>
        <taxon>Rhinocerotidae</taxon>
        <taxon>Diceros</taxon>
    </lineage>
</organism>
<evidence type="ECO:0000256" key="5">
    <source>
        <dbReference type="SAM" id="Coils"/>
    </source>
</evidence>
<feature type="compositionally biased region" description="Acidic residues" evidence="6">
    <location>
        <begin position="436"/>
        <end position="458"/>
    </location>
</feature>
<evidence type="ECO:0000259" key="7">
    <source>
        <dbReference type="PROSITE" id="PS50011"/>
    </source>
</evidence>
<dbReference type="GO" id="GO:0005524">
    <property type="term" value="F:ATP binding"/>
    <property type="evidence" value="ECO:0007669"/>
    <property type="project" value="UniProtKB-KW"/>
</dbReference>
<feature type="domain" description="Protein kinase" evidence="7">
    <location>
        <begin position="1"/>
        <end position="281"/>
    </location>
</feature>
<dbReference type="PANTHER" id="PTHR44329:SF288">
    <property type="entry name" value="MITOGEN-ACTIVATED PROTEIN KINASE KINASE KINASE 20"/>
    <property type="match status" value="1"/>
</dbReference>
<evidence type="ECO:0000256" key="2">
    <source>
        <dbReference type="ARBA" id="ARBA00022741"/>
    </source>
</evidence>
<evidence type="ECO:0000313" key="8">
    <source>
        <dbReference type="EMBL" id="KAF5910716.1"/>
    </source>
</evidence>
<dbReference type="InterPro" id="IPR001245">
    <property type="entry name" value="Ser-Thr/Tyr_kinase_cat_dom"/>
</dbReference>
<dbReference type="PROSITE" id="PS00108">
    <property type="entry name" value="PROTEIN_KINASE_ST"/>
    <property type="match status" value="1"/>
</dbReference>
<evidence type="ECO:0000313" key="9">
    <source>
        <dbReference type="Proteomes" id="UP000551758"/>
    </source>
</evidence>
<keyword evidence="4" id="KW-0067">ATP-binding</keyword>
<evidence type="ECO:0000256" key="1">
    <source>
        <dbReference type="ARBA" id="ARBA00022679"/>
    </source>
</evidence>
<dbReference type="Gene3D" id="1.10.510.10">
    <property type="entry name" value="Transferase(Phosphotransferase) domain 1"/>
    <property type="match status" value="2"/>
</dbReference>
<dbReference type="SUPFAM" id="SSF56112">
    <property type="entry name" value="Protein kinase-like (PK-like)"/>
    <property type="match status" value="1"/>
</dbReference>
<feature type="coiled-coil region" evidence="5">
    <location>
        <begin position="284"/>
        <end position="332"/>
    </location>
</feature>
<dbReference type="InterPro" id="IPR000719">
    <property type="entry name" value="Prot_kinase_dom"/>
</dbReference>
<feature type="non-terminal residue" evidence="8">
    <location>
        <position position="458"/>
    </location>
</feature>
<dbReference type="AlphaFoldDB" id="A0A7J7E5M9"/>